<feature type="domain" description="Sulfatase-modifying factor enzyme-like" evidence="4">
    <location>
        <begin position="169"/>
        <end position="318"/>
    </location>
</feature>
<keyword evidence="2" id="KW-0408">Iron</keyword>
<organism evidence="6 7">
    <name type="scientific">Parafilimonas terrae</name>
    <dbReference type="NCBI Taxonomy" id="1465490"/>
    <lineage>
        <taxon>Bacteria</taxon>
        <taxon>Pseudomonadati</taxon>
        <taxon>Bacteroidota</taxon>
        <taxon>Chitinophagia</taxon>
        <taxon>Chitinophagales</taxon>
        <taxon>Chitinophagaceae</taxon>
        <taxon>Parafilimonas</taxon>
    </lineage>
</organism>
<protein>
    <submittedName>
        <fullName evidence="6">Ergothioneine biosynthesis protein EgtB</fullName>
    </submittedName>
</protein>
<evidence type="ECO:0000259" key="4">
    <source>
        <dbReference type="Pfam" id="PF03781"/>
    </source>
</evidence>
<dbReference type="PANTHER" id="PTHR23150">
    <property type="entry name" value="SULFATASE MODIFYING FACTOR 1, 2"/>
    <property type="match status" value="1"/>
</dbReference>
<evidence type="ECO:0000313" key="7">
    <source>
        <dbReference type="Proteomes" id="UP000199031"/>
    </source>
</evidence>
<dbReference type="Proteomes" id="UP000199031">
    <property type="component" value="Unassembled WGS sequence"/>
</dbReference>
<dbReference type="PANTHER" id="PTHR23150:SF36">
    <property type="entry name" value="HERCYNINE OXYGENASE"/>
    <property type="match status" value="1"/>
</dbReference>
<reference evidence="6 7" key="1">
    <citation type="submission" date="2016-10" db="EMBL/GenBank/DDBJ databases">
        <authorList>
            <person name="de Groot N.N."/>
        </authorList>
    </citation>
    <scope>NUCLEOTIDE SEQUENCE [LARGE SCALE GENOMIC DNA]</scope>
    <source>
        <strain evidence="6 7">DSM 28286</strain>
    </source>
</reference>
<dbReference type="NCBIfam" id="TIGR03440">
    <property type="entry name" value="egtB_TIGR03440"/>
    <property type="match status" value="1"/>
</dbReference>
<dbReference type="InterPro" id="IPR024775">
    <property type="entry name" value="DinB-like"/>
</dbReference>
<dbReference type="InterPro" id="IPR051043">
    <property type="entry name" value="Sulfatase_Mod_Factor_Kinase"/>
</dbReference>
<dbReference type="Pfam" id="PF03781">
    <property type="entry name" value="FGE-sulfatase"/>
    <property type="match status" value="1"/>
</dbReference>
<evidence type="ECO:0000256" key="1">
    <source>
        <dbReference type="ARBA" id="ARBA00023002"/>
    </source>
</evidence>
<dbReference type="Pfam" id="PF12867">
    <property type="entry name" value="DinB_2"/>
    <property type="match status" value="1"/>
</dbReference>
<sequence length="381" mass="44903">MNLQERFKQVRQHSIDICSNLQTEDYVVQPVVDVSPPKWHLGHTTWFWEEFVLKPNDENYEQFNPNYNYVFNSYYESAGTRVIRTDRGNLSRPSVEEIYQYRKHVDKGMLHFLKNNLSKALQDLIVLGLNHEEQHQELLATDIKYILGNNPLFPALYPEEKKSSLPAKKTWIHIDEGIYEIGFEGEGFCFDNELNRHKVYLNDYSICSELVTNKEYLEFINAGGYKNFIYWHMEGWEWVKANGINAPMYWHFIDGEWMNYTLNGLLPLDEHEPVCHVSFYEAYAYASWKGSRLPTEAEWEIAATKFNWGKRWEWTESAYLPYPGFSKAPGAIGEYNGKFMVSQKVLRGASDVTPPNHSRITYRNFFHPPLRWQYTGIRLAK</sequence>
<dbReference type="InterPro" id="IPR042095">
    <property type="entry name" value="SUMF_sf"/>
</dbReference>
<accession>A0A1I5SF61</accession>
<dbReference type="InterPro" id="IPR016187">
    <property type="entry name" value="CTDL_fold"/>
</dbReference>
<dbReference type="OrthoDB" id="9768004at2"/>
<dbReference type="EMBL" id="FOXQ01000001">
    <property type="protein sequence ID" value="SFP69380.1"/>
    <property type="molecule type" value="Genomic_DNA"/>
</dbReference>
<dbReference type="RefSeq" id="WP_090654565.1">
    <property type="nucleotide sequence ID" value="NZ_FOXQ01000001.1"/>
</dbReference>
<evidence type="ECO:0000256" key="3">
    <source>
        <dbReference type="ARBA" id="ARBA00037882"/>
    </source>
</evidence>
<comment type="pathway">
    <text evidence="3">Amino-acid biosynthesis; ergothioneine biosynthesis.</text>
</comment>
<keyword evidence="1" id="KW-0560">Oxidoreductase</keyword>
<evidence type="ECO:0000313" key="6">
    <source>
        <dbReference type="EMBL" id="SFP69380.1"/>
    </source>
</evidence>
<dbReference type="STRING" id="1465490.SAMN05444277_101736"/>
<dbReference type="InterPro" id="IPR005532">
    <property type="entry name" value="SUMF_dom"/>
</dbReference>
<dbReference type="InterPro" id="IPR017806">
    <property type="entry name" value="EgtB"/>
</dbReference>
<evidence type="ECO:0000259" key="5">
    <source>
        <dbReference type="Pfam" id="PF12867"/>
    </source>
</evidence>
<dbReference type="AlphaFoldDB" id="A0A1I5SF61"/>
<feature type="domain" description="DinB-like" evidence="5">
    <location>
        <begin position="7"/>
        <end position="137"/>
    </location>
</feature>
<name>A0A1I5SF61_9BACT</name>
<dbReference type="GO" id="GO:0052699">
    <property type="term" value="P:ergothioneine biosynthetic process"/>
    <property type="evidence" value="ECO:0007669"/>
    <property type="project" value="InterPro"/>
</dbReference>
<dbReference type="Gene3D" id="3.90.1580.10">
    <property type="entry name" value="paralog of FGE (formylglycine-generating enzyme)"/>
    <property type="match status" value="2"/>
</dbReference>
<proteinExistence type="predicted"/>
<evidence type="ECO:0000256" key="2">
    <source>
        <dbReference type="ARBA" id="ARBA00023004"/>
    </source>
</evidence>
<keyword evidence="7" id="KW-1185">Reference proteome</keyword>
<dbReference type="SUPFAM" id="SSF56436">
    <property type="entry name" value="C-type lectin-like"/>
    <property type="match status" value="1"/>
</dbReference>
<gene>
    <name evidence="6" type="ORF">SAMN05444277_101736</name>
</gene>